<evidence type="ECO:0000256" key="1">
    <source>
        <dbReference type="ARBA" id="ARBA00004141"/>
    </source>
</evidence>
<evidence type="ECO:0000256" key="3">
    <source>
        <dbReference type="ARBA" id="ARBA00022989"/>
    </source>
</evidence>
<dbReference type="HOGENOM" id="CLU_033465_6_0_1"/>
<evidence type="ECO:0000256" key="2">
    <source>
        <dbReference type="ARBA" id="ARBA00022692"/>
    </source>
</evidence>
<dbReference type="FunCoup" id="A0A0C3CEH5">
    <property type="interactions" value="33"/>
</dbReference>
<keyword evidence="2 5" id="KW-0812">Transmembrane</keyword>
<comment type="subcellular location">
    <subcellularLocation>
        <location evidence="1">Membrane</location>
        <topology evidence="1">Multi-pass membrane protein</topology>
    </subcellularLocation>
</comment>
<evidence type="ECO:0000256" key="4">
    <source>
        <dbReference type="ARBA" id="ARBA00023136"/>
    </source>
</evidence>
<accession>A0A0C3CEH5</accession>
<feature type="transmembrane region" description="Helical" evidence="5">
    <location>
        <begin position="212"/>
        <end position="230"/>
    </location>
</feature>
<feature type="transmembrane region" description="Helical" evidence="5">
    <location>
        <begin position="127"/>
        <end position="144"/>
    </location>
</feature>
<protein>
    <recommendedName>
        <fullName evidence="8">RTA1 like protein</fullName>
    </recommendedName>
</protein>
<dbReference type="PANTHER" id="PTHR31465">
    <property type="entry name" value="PROTEIN RTA1-RELATED"/>
    <property type="match status" value="1"/>
</dbReference>
<dbReference type="InParanoid" id="A0A0C3CEH5"/>
<dbReference type="Proteomes" id="UP000054166">
    <property type="component" value="Unassembled WGS sequence"/>
</dbReference>
<dbReference type="Pfam" id="PF04479">
    <property type="entry name" value="RTA1"/>
    <property type="match status" value="1"/>
</dbReference>
<proteinExistence type="predicted"/>
<evidence type="ECO:0000313" key="6">
    <source>
        <dbReference type="EMBL" id="KIM88107.1"/>
    </source>
</evidence>
<keyword evidence="4 5" id="KW-0472">Membrane</keyword>
<organism evidence="6 7">
    <name type="scientific">Piloderma croceum (strain F 1598)</name>
    <dbReference type="NCBI Taxonomy" id="765440"/>
    <lineage>
        <taxon>Eukaryota</taxon>
        <taxon>Fungi</taxon>
        <taxon>Dikarya</taxon>
        <taxon>Basidiomycota</taxon>
        <taxon>Agaricomycotina</taxon>
        <taxon>Agaricomycetes</taxon>
        <taxon>Agaricomycetidae</taxon>
        <taxon>Atheliales</taxon>
        <taxon>Atheliaceae</taxon>
        <taxon>Piloderma</taxon>
    </lineage>
</organism>
<feature type="transmembrane region" description="Helical" evidence="5">
    <location>
        <begin position="54"/>
        <end position="74"/>
    </location>
</feature>
<keyword evidence="7" id="KW-1185">Reference proteome</keyword>
<sequence length="293" mass="32691">MVEIAPTISVFRRLRQHSQYNYVPIEYVCAIFVALYGLSTLIHIGQAFRYRMRWLLPTAALAGVAEVLGWSARLWSSQNASLHTPFIMQISCTIIAPTPLVAANFVILGMIIEKIGDHYSRLTTKQYIMTFCSFDVISLIVQAIGGGKASVAKTLQGANHGAHIMLGGIVFQLVSLIIYALCATEFLLRFAKDKPIRKAPIKRRRAIMDTRMKIMIYALIFSTTCIFIRSVYRTVELSDGWNGRIISTQVYFNVLDGAMVTLAIYTLNFAHPGVLLPDSNDLLVDSKLESSFA</sequence>
<dbReference type="GO" id="GO:0005886">
    <property type="term" value="C:plasma membrane"/>
    <property type="evidence" value="ECO:0007669"/>
    <property type="project" value="TreeGrafter"/>
</dbReference>
<dbReference type="InterPro" id="IPR007568">
    <property type="entry name" value="RTA1"/>
</dbReference>
<name>A0A0C3CEH5_PILCF</name>
<evidence type="ECO:0000313" key="7">
    <source>
        <dbReference type="Proteomes" id="UP000054166"/>
    </source>
</evidence>
<evidence type="ECO:0008006" key="8">
    <source>
        <dbReference type="Google" id="ProtNLM"/>
    </source>
</evidence>
<feature type="transmembrane region" description="Helical" evidence="5">
    <location>
        <begin position="20"/>
        <end position="42"/>
    </location>
</feature>
<dbReference type="OrthoDB" id="3358017at2759"/>
<dbReference type="STRING" id="765440.A0A0C3CEH5"/>
<dbReference type="GO" id="GO:0000324">
    <property type="term" value="C:fungal-type vacuole"/>
    <property type="evidence" value="ECO:0007669"/>
    <property type="project" value="TreeGrafter"/>
</dbReference>
<evidence type="ECO:0000256" key="5">
    <source>
        <dbReference type="SAM" id="Phobius"/>
    </source>
</evidence>
<reference evidence="7" key="2">
    <citation type="submission" date="2015-01" db="EMBL/GenBank/DDBJ databases">
        <title>Evolutionary Origins and Diversification of the Mycorrhizal Mutualists.</title>
        <authorList>
            <consortium name="DOE Joint Genome Institute"/>
            <consortium name="Mycorrhizal Genomics Consortium"/>
            <person name="Kohler A."/>
            <person name="Kuo A."/>
            <person name="Nagy L.G."/>
            <person name="Floudas D."/>
            <person name="Copeland A."/>
            <person name="Barry K.W."/>
            <person name="Cichocki N."/>
            <person name="Veneault-Fourrey C."/>
            <person name="LaButti K."/>
            <person name="Lindquist E.A."/>
            <person name="Lipzen A."/>
            <person name="Lundell T."/>
            <person name="Morin E."/>
            <person name="Murat C."/>
            <person name="Riley R."/>
            <person name="Ohm R."/>
            <person name="Sun H."/>
            <person name="Tunlid A."/>
            <person name="Henrissat B."/>
            <person name="Grigoriev I.V."/>
            <person name="Hibbett D.S."/>
            <person name="Martin F."/>
        </authorList>
    </citation>
    <scope>NUCLEOTIDE SEQUENCE [LARGE SCALE GENOMIC DNA]</scope>
    <source>
        <strain evidence="7">F 1598</strain>
    </source>
</reference>
<feature type="transmembrane region" description="Helical" evidence="5">
    <location>
        <begin position="164"/>
        <end position="191"/>
    </location>
</feature>
<dbReference type="EMBL" id="KN832977">
    <property type="protein sequence ID" value="KIM88107.1"/>
    <property type="molecule type" value="Genomic_DNA"/>
</dbReference>
<dbReference type="AlphaFoldDB" id="A0A0C3CEH5"/>
<gene>
    <name evidence="6" type="ORF">PILCRDRAFT_247709</name>
</gene>
<dbReference type="PANTHER" id="PTHR31465:SF9">
    <property type="entry name" value="SPHINGOID LONG-CHAIN BASE TRANSPORTER RSB1"/>
    <property type="match status" value="1"/>
</dbReference>
<keyword evidence="3 5" id="KW-1133">Transmembrane helix</keyword>
<feature type="transmembrane region" description="Helical" evidence="5">
    <location>
        <begin position="86"/>
        <end position="107"/>
    </location>
</feature>
<feature type="transmembrane region" description="Helical" evidence="5">
    <location>
        <begin position="250"/>
        <end position="270"/>
    </location>
</feature>
<reference evidence="6 7" key="1">
    <citation type="submission" date="2014-04" db="EMBL/GenBank/DDBJ databases">
        <authorList>
            <consortium name="DOE Joint Genome Institute"/>
            <person name="Kuo A."/>
            <person name="Tarkka M."/>
            <person name="Buscot F."/>
            <person name="Kohler A."/>
            <person name="Nagy L.G."/>
            <person name="Floudas D."/>
            <person name="Copeland A."/>
            <person name="Barry K.W."/>
            <person name="Cichocki N."/>
            <person name="Veneault-Fourrey C."/>
            <person name="LaButti K."/>
            <person name="Lindquist E.A."/>
            <person name="Lipzen A."/>
            <person name="Lundell T."/>
            <person name="Morin E."/>
            <person name="Murat C."/>
            <person name="Sun H."/>
            <person name="Tunlid A."/>
            <person name="Henrissat B."/>
            <person name="Grigoriev I.V."/>
            <person name="Hibbett D.S."/>
            <person name="Martin F."/>
            <person name="Nordberg H.P."/>
            <person name="Cantor M.N."/>
            <person name="Hua S.X."/>
        </authorList>
    </citation>
    <scope>NUCLEOTIDE SEQUENCE [LARGE SCALE GENOMIC DNA]</scope>
    <source>
        <strain evidence="6 7">F 1598</strain>
    </source>
</reference>